<evidence type="ECO:0000256" key="6">
    <source>
        <dbReference type="ARBA" id="ARBA00022989"/>
    </source>
</evidence>
<dbReference type="InterPro" id="IPR000515">
    <property type="entry name" value="MetI-like"/>
</dbReference>
<keyword evidence="5 10" id="KW-0812">Transmembrane</keyword>
<feature type="transmembrane region" description="Helical" evidence="10">
    <location>
        <begin position="279"/>
        <end position="297"/>
    </location>
</feature>
<evidence type="ECO:0000256" key="2">
    <source>
        <dbReference type="ARBA" id="ARBA00011779"/>
    </source>
</evidence>
<keyword evidence="6 10" id="KW-1133">Transmembrane helix</keyword>
<keyword evidence="13" id="KW-1185">Reference proteome</keyword>
<comment type="subunit">
    <text evidence="2">The complex is composed of two ATP-binding proteins (CysA), two transmembrane proteins (CysT and CysW) and a solute-binding protein (CysP).</text>
</comment>
<keyword evidence="7" id="KW-0764">Sulfate transport</keyword>
<dbReference type="Proteomes" id="UP000287171">
    <property type="component" value="Unassembled WGS sequence"/>
</dbReference>
<dbReference type="NCBIfam" id="TIGR02141">
    <property type="entry name" value="modB_ABC"/>
    <property type="match status" value="1"/>
</dbReference>
<feature type="transmembrane region" description="Helical" evidence="10">
    <location>
        <begin position="46"/>
        <end position="75"/>
    </location>
</feature>
<dbReference type="NCBIfam" id="TIGR01581">
    <property type="entry name" value="Mo_ABC_porter"/>
    <property type="match status" value="1"/>
</dbReference>
<comment type="subcellular location">
    <subcellularLocation>
        <location evidence="10">Cell membrane</location>
        <topology evidence="10">Multi-pass membrane protein</topology>
    </subcellularLocation>
    <subcellularLocation>
        <location evidence="1">Membrane</location>
        <topology evidence="1">Multi-pass membrane protein</topology>
    </subcellularLocation>
</comment>
<evidence type="ECO:0000256" key="1">
    <source>
        <dbReference type="ARBA" id="ARBA00004141"/>
    </source>
</evidence>
<dbReference type="PANTHER" id="PTHR30406">
    <property type="entry name" value="SULFATE TRANSPORT SYSTEM PERMEASE PROTEIN"/>
    <property type="match status" value="1"/>
</dbReference>
<keyword evidence="3 10" id="KW-0813">Transport</keyword>
<comment type="similarity">
    <text evidence="10">Belongs to the binding-protein-dependent transport system permease family.</text>
</comment>
<comment type="caution">
    <text evidence="12">The sequence shown here is derived from an EMBL/GenBank/DDBJ whole genome shotgun (WGS) entry which is preliminary data.</text>
</comment>
<feature type="transmembrane region" description="Helical" evidence="10">
    <location>
        <begin position="95"/>
        <end position="121"/>
    </location>
</feature>
<evidence type="ECO:0000256" key="10">
    <source>
        <dbReference type="RuleBase" id="RU363032"/>
    </source>
</evidence>
<dbReference type="CDD" id="cd06261">
    <property type="entry name" value="TM_PBP2"/>
    <property type="match status" value="1"/>
</dbReference>
<dbReference type="Pfam" id="PF00528">
    <property type="entry name" value="BPD_transp_1"/>
    <property type="match status" value="1"/>
</dbReference>
<evidence type="ECO:0000256" key="3">
    <source>
        <dbReference type="ARBA" id="ARBA00022448"/>
    </source>
</evidence>
<feature type="domain" description="ABC transmembrane type-1" evidence="11">
    <location>
        <begin position="95"/>
        <end position="297"/>
    </location>
</feature>
<dbReference type="InterPro" id="IPR005667">
    <property type="entry name" value="Sulph_transpt2"/>
</dbReference>
<dbReference type="EMBL" id="BIFT01000001">
    <property type="protein sequence ID" value="GCE26294.1"/>
    <property type="molecule type" value="Genomic_DNA"/>
</dbReference>
<dbReference type="GO" id="GO:0015098">
    <property type="term" value="F:molybdate ion transmembrane transporter activity"/>
    <property type="evidence" value="ECO:0007669"/>
    <property type="project" value="InterPro"/>
</dbReference>
<dbReference type="SUPFAM" id="SSF161098">
    <property type="entry name" value="MetI-like"/>
    <property type="match status" value="1"/>
</dbReference>
<dbReference type="PROSITE" id="PS50928">
    <property type="entry name" value="ABC_TM1"/>
    <property type="match status" value="1"/>
</dbReference>
<reference evidence="13" key="1">
    <citation type="submission" date="2018-12" db="EMBL/GenBank/DDBJ databases">
        <title>Tengunoibacter tsumagoiensis gen. nov., sp. nov., Dictyobacter kobayashii sp. nov., D. alpinus sp. nov., and D. joshuensis sp. nov. and description of Dictyobacteraceae fam. nov. within the order Ktedonobacterales isolated from Tengu-no-mugimeshi.</title>
        <authorList>
            <person name="Wang C.M."/>
            <person name="Zheng Y."/>
            <person name="Sakai Y."/>
            <person name="Toyoda A."/>
            <person name="Minakuchi Y."/>
            <person name="Abe K."/>
            <person name="Yokota A."/>
            <person name="Yabe S."/>
        </authorList>
    </citation>
    <scope>NUCLEOTIDE SEQUENCE [LARGE SCALE GENOMIC DNA]</scope>
    <source>
        <strain evidence="13">Uno16</strain>
    </source>
</reference>
<organism evidence="12 13">
    <name type="scientific">Dictyobacter alpinus</name>
    <dbReference type="NCBI Taxonomy" id="2014873"/>
    <lineage>
        <taxon>Bacteria</taxon>
        <taxon>Bacillati</taxon>
        <taxon>Chloroflexota</taxon>
        <taxon>Ktedonobacteria</taxon>
        <taxon>Ktedonobacterales</taxon>
        <taxon>Dictyobacteraceae</taxon>
        <taxon>Dictyobacter</taxon>
    </lineage>
</organism>
<evidence type="ECO:0000256" key="7">
    <source>
        <dbReference type="ARBA" id="ARBA00023032"/>
    </source>
</evidence>
<accession>A0A402B4L1</accession>
<dbReference type="InterPro" id="IPR011867">
    <property type="entry name" value="ModB_ABC"/>
</dbReference>
<sequence>MVLLVKVGSAHFDQQHHKKEGWALRRLRERIFAGATMKVQHLKETLPAWLVNVLIIVLTSLFFLFLGIPLVGLLFREPPAAIWQELLQPDIFQALQLSIVTTTLSTLIACLLGLPVAYLLARKRFFGRGLLETLVTLPTVLPPVVAGVALLLTFGRMGILGHYLALLNITIPFTTVAVVMAQTFIAAPFFVNSAKAGLEQLDRRYEMAAYTLRASPLYAFVHVTLPLIRPALLSGIGLCWARALGEFGATITFAGNFPGTTQTMPIAVYIASESDLDKSIALAVVLLAVSFGILLALRFGPQVHRSR</sequence>
<dbReference type="GO" id="GO:0015419">
    <property type="term" value="F:ABC-type sulfate transporter activity"/>
    <property type="evidence" value="ECO:0007669"/>
    <property type="project" value="InterPro"/>
</dbReference>
<evidence type="ECO:0000313" key="12">
    <source>
        <dbReference type="EMBL" id="GCE26294.1"/>
    </source>
</evidence>
<dbReference type="PANTHER" id="PTHR30406:SF8">
    <property type="entry name" value="SULFATE TRANSPORT SYSTEM PERMEASE PROTEIN CYST"/>
    <property type="match status" value="1"/>
</dbReference>
<name>A0A402B4L1_9CHLR</name>
<dbReference type="InterPro" id="IPR006469">
    <property type="entry name" value="NifC_ABC_porter"/>
</dbReference>
<feature type="transmembrane region" description="Helical" evidence="10">
    <location>
        <begin position="210"/>
        <end position="228"/>
    </location>
</feature>
<evidence type="ECO:0000256" key="9">
    <source>
        <dbReference type="ARBA" id="ARBA00025323"/>
    </source>
</evidence>
<keyword evidence="4" id="KW-0500">Molybdenum</keyword>
<gene>
    <name evidence="12" type="ORF">KDA_17780</name>
</gene>
<evidence type="ECO:0000256" key="4">
    <source>
        <dbReference type="ARBA" id="ARBA00022505"/>
    </source>
</evidence>
<keyword evidence="8 10" id="KW-0472">Membrane</keyword>
<feature type="transmembrane region" description="Helical" evidence="10">
    <location>
        <begin position="133"/>
        <end position="154"/>
    </location>
</feature>
<protein>
    <submittedName>
        <fullName evidence="12">Molybdate ABC transporter permease</fullName>
    </submittedName>
</protein>
<dbReference type="AlphaFoldDB" id="A0A402B4L1"/>
<dbReference type="GO" id="GO:0005886">
    <property type="term" value="C:plasma membrane"/>
    <property type="evidence" value="ECO:0007669"/>
    <property type="project" value="UniProtKB-SubCell"/>
</dbReference>
<dbReference type="Gene3D" id="1.10.3720.10">
    <property type="entry name" value="MetI-like"/>
    <property type="match status" value="1"/>
</dbReference>
<dbReference type="RefSeq" id="WP_246039107.1">
    <property type="nucleotide sequence ID" value="NZ_BIFT01000001.1"/>
</dbReference>
<comment type="function">
    <text evidence="9">Part of the ABC transporter complex CysAWTP (TC 3.A.1.6.1) involved in sulfate/thiosulfate import. Probably responsible for the translocation of the substrate across the membrane.</text>
</comment>
<proteinExistence type="inferred from homology"/>
<evidence type="ECO:0000256" key="8">
    <source>
        <dbReference type="ARBA" id="ARBA00023136"/>
    </source>
</evidence>
<evidence type="ECO:0000256" key="5">
    <source>
        <dbReference type="ARBA" id="ARBA00022692"/>
    </source>
</evidence>
<feature type="transmembrane region" description="Helical" evidence="10">
    <location>
        <begin position="166"/>
        <end position="190"/>
    </location>
</feature>
<evidence type="ECO:0000259" key="11">
    <source>
        <dbReference type="PROSITE" id="PS50928"/>
    </source>
</evidence>
<evidence type="ECO:0000313" key="13">
    <source>
        <dbReference type="Proteomes" id="UP000287171"/>
    </source>
</evidence>
<dbReference type="InterPro" id="IPR035906">
    <property type="entry name" value="MetI-like_sf"/>
</dbReference>